<feature type="region of interest" description="Disordered" evidence="1">
    <location>
        <begin position="377"/>
        <end position="401"/>
    </location>
</feature>
<gene>
    <name evidence="2" type="ORF">BjapCC829_49715</name>
</gene>
<dbReference type="EMBL" id="CP088102">
    <property type="protein sequence ID" value="UFW92027.1"/>
    <property type="molecule type" value="Genomic_DNA"/>
</dbReference>
<dbReference type="RefSeq" id="WP_231145848.1">
    <property type="nucleotide sequence ID" value="NZ_CP088102.1"/>
</dbReference>
<dbReference type="Pfam" id="PF12686">
    <property type="entry name" value="DUF3800"/>
    <property type="match status" value="1"/>
</dbReference>
<name>A0ABY3R176_9BRAD</name>
<protein>
    <submittedName>
        <fullName evidence="2">DUF3800 domain-containing protein</fullName>
    </submittedName>
</protein>
<feature type="compositionally biased region" description="Basic residues" evidence="1">
    <location>
        <begin position="385"/>
        <end position="395"/>
    </location>
</feature>
<dbReference type="InterPro" id="IPR024524">
    <property type="entry name" value="DUF3800"/>
</dbReference>
<accession>A0ABY3R176</accession>
<keyword evidence="2" id="KW-0614">Plasmid</keyword>
<evidence type="ECO:0000313" key="2">
    <source>
        <dbReference type="EMBL" id="UFW92027.1"/>
    </source>
</evidence>
<proteinExistence type="predicted"/>
<evidence type="ECO:0000313" key="3">
    <source>
        <dbReference type="Proteomes" id="UP001430990"/>
    </source>
</evidence>
<reference evidence="2" key="1">
    <citation type="submission" date="2021-11" db="EMBL/GenBank/DDBJ databases">
        <title>Australian commercial rhizobial inoculants.</title>
        <authorList>
            <person name="Kohlmeier M.G."/>
            <person name="O'Hara G.W."/>
            <person name="Colombi E."/>
            <person name="Ramsay J.P."/>
            <person name="Terpolilli J."/>
        </authorList>
    </citation>
    <scope>NUCLEOTIDE SEQUENCE</scope>
    <source>
        <strain evidence="2">CC829</strain>
        <plasmid evidence="2">pCC829_2</plasmid>
    </source>
</reference>
<evidence type="ECO:0000256" key="1">
    <source>
        <dbReference type="SAM" id="MobiDB-lite"/>
    </source>
</evidence>
<keyword evidence="3" id="KW-1185">Reference proteome</keyword>
<organism evidence="2 3">
    <name type="scientific">Bradyrhizobium barranii</name>
    <dbReference type="NCBI Taxonomy" id="2992140"/>
    <lineage>
        <taxon>Bacteria</taxon>
        <taxon>Pseudomonadati</taxon>
        <taxon>Pseudomonadota</taxon>
        <taxon>Alphaproteobacteria</taxon>
        <taxon>Hyphomicrobiales</taxon>
        <taxon>Nitrobacteraceae</taxon>
        <taxon>Bradyrhizobium</taxon>
    </lineage>
</organism>
<dbReference type="Proteomes" id="UP001430990">
    <property type="component" value="Plasmid pCC829_2"/>
</dbReference>
<geneLocation type="plasmid" evidence="2 3">
    <name>pCC829_2</name>
</geneLocation>
<sequence length="401" mass="45155">MELPPAPARLISCDEAGFTGPNLLDEDQPVFAYTAIDLTPAEAQSIIDSARARHRVQAPELKAKLLRRRPNWGEIALEIASQVEGRAMVMVCDKRLNLGGKTYEYIFEPVLEDNNVLFYRHNLHRFVMNAMYRTMYATGAQPHAMALELECFMRSFEPQDAPLLFAGRTSGDDNAVVLNCVLRFARGYSARIFERTAHLRVAETLTGKWTLDLTSTALFSLLFRGWGLRYPSVDLLCDDSQPLRAAAPFFDGWVGRDDAPEITDGRRFTPIRGNLANPIRFGSSLDHPTIQIADVISGASADFVRAPDSDRLAGWGPFLDRHIHEDHILPNDSLIDTRRLEARVNMAVLRELARRADLGADPLAGMETFYADTIRRFRSPASRMKPPKPTRRRPPLHTDDR</sequence>